<dbReference type="Proteomes" id="UP000001304">
    <property type="component" value="Chromosome"/>
</dbReference>
<sequence length="175" mass="19855">MSSISLIFLIDIALNESFGIIKALRIAQECKAHIVSLDSNRNTISLSLKDPSYDDIKCLSRIDGYVSIEPRIIINLCNHKVDLFSLLRNTNLNYKRFSSLGRLICFIELKKGVIAIWKTSKECIFLGRYLNTKRVSPPISPSSYTVIGKWTEVLSIIDTLLSDLNEFIHQIASYL</sequence>
<keyword evidence="2" id="KW-1185">Reference proteome</keyword>
<name>E0SSP8_IGNAA</name>
<dbReference type="AlphaFoldDB" id="E0SSP8"/>
<proteinExistence type="predicted"/>
<evidence type="ECO:0000313" key="1">
    <source>
        <dbReference type="EMBL" id="ADM28633.1"/>
    </source>
</evidence>
<organism evidence="1 2">
    <name type="scientific">Ignisphaera aggregans (strain DSM 17230 / JCM 13409 / AQ1.S1)</name>
    <dbReference type="NCBI Taxonomy" id="583356"/>
    <lineage>
        <taxon>Archaea</taxon>
        <taxon>Thermoproteota</taxon>
        <taxon>Thermoprotei</taxon>
        <taxon>Desulfurococcales</taxon>
        <taxon>Desulfurococcaceae</taxon>
        <taxon>Ignisphaera</taxon>
    </lineage>
</organism>
<dbReference type="EMBL" id="CP002098">
    <property type="protein sequence ID" value="ADM28633.1"/>
    <property type="molecule type" value="Genomic_DNA"/>
</dbReference>
<dbReference type="HOGENOM" id="CLU_1529207_0_0_2"/>
<dbReference type="BioCyc" id="IAGG583356:GHAH-1824-MONOMER"/>
<protein>
    <submittedName>
        <fullName evidence="1">Uncharacterized protein</fullName>
    </submittedName>
</protein>
<evidence type="ECO:0000313" key="2">
    <source>
        <dbReference type="Proteomes" id="UP000001304"/>
    </source>
</evidence>
<reference evidence="1 2" key="1">
    <citation type="journal article" date="2010" name="Stand. Genomic Sci.">
        <title>Complete genome sequence of Ignisphaera aggregans type strain (AQ1.S1).</title>
        <authorList>
            <person name="Goker M."/>
            <person name="Held B."/>
            <person name="Lapidus A."/>
            <person name="Nolan M."/>
            <person name="Spring S."/>
            <person name="Yasawong M."/>
            <person name="Lucas S."/>
            <person name="Glavina Del Rio T."/>
            <person name="Tice H."/>
            <person name="Cheng J.F."/>
            <person name="Goodwin L."/>
            <person name="Tapia R."/>
            <person name="Pitluck S."/>
            <person name="Liolios K."/>
            <person name="Ivanova N."/>
            <person name="Mavromatis K."/>
            <person name="Mikhailova N."/>
            <person name="Pati A."/>
            <person name="Chen A."/>
            <person name="Palaniappan K."/>
            <person name="Brambilla E."/>
            <person name="Land M."/>
            <person name="Hauser L."/>
            <person name="Chang Y.J."/>
            <person name="Jeffries C.D."/>
            <person name="Brettin T."/>
            <person name="Detter J.C."/>
            <person name="Han C."/>
            <person name="Rohde M."/>
            <person name="Sikorski J."/>
            <person name="Woyke T."/>
            <person name="Bristow J."/>
            <person name="Eisen J.A."/>
            <person name="Markowitz V."/>
            <person name="Hugenholtz P."/>
            <person name="Kyrpides N.C."/>
            <person name="Klenk H.P."/>
        </authorList>
    </citation>
    <scope>NUCLEOTIDE SEQUENCE [LARGE SCALE GENOMIC DNA]</scope>
    <source>
        <strain evidence="2">DSM 17230 / JCM 13409 / AQ1.S1</strain>
    </source>
</reference>
<gene>
    <name evidence="1" type="ordered locus">Igag_1836</name>
</gene>
<dbReference type="KEGG" id="iag:Igag_1836"/>
<accession>E0SSP8</accession>
<dbReference type="STRING" id="583356.Igag_1836"/>